<dbReference type="InterPro" id="IPR027417">
    <property type="entry name" value="P-loop_NTPase"/>
</dbReference>
<reference evidence="1" key="1">
    <citation type="journal article" date="2014" name="Front. Microbiol.">
        <title>High frequency of phylogenetically diverse reductive dehalogenase-homologous genes in deep subseafloor sedimentary metagenomes.</title>
        <authorList>
            <person name="Kawai M."/>
            <person name="Futagami T."/>
            <person name="Toyoda A."/>
            <person name="Takaki Y."/>
            <person name="Nishi S."/>
            <person name="Hori S."/>
            <person name="Arai W."/>
            <person name="Tsubouchi T."/>
            <person name="Morono Y."/>
            <person name="Uchiyama I."/>
            <person name="Ito T."/>
            <person name="Fujiyama A."/>
            <person name="Inagaki F."/>
            <person name="Takami H."/>
        </authorList>
    </citation>
    <scope>NUCLEOTIDE SEQUENCE</scope>
    <source>
        <strain evidence="1">Expedition CK06-06</strain>
    </source>
</reference>
<comment type="caution">
    <text evidence="1">The sequence shown here is derived from an EMBL/GenBank/DDBJ whole genome shotgun (WGS) entry which is preliminary data.</text>
</comment>
<protein>
    <recommendedName>
        <fullName evidence="2">Helicase C-terminal domain-containing protein</fullName>
    </recommendedName>
</protein>
<organism evidence="1">
    <name type="scientific">marine sediment metagenome</name>
    <dbReference type="NCBI Taxonomy" id="412755"/>
    <lineage>
        <taxon>unclassified sequences</taxon>
        <taxon>metagenomes</taxon>
        <taxon>ecological metagenomes</taxon>
    </lineage>
</organism>
<dbReference type="EMBL" id="BART01026881">
    <property type="protein sequence ID" value="GAH02227.1"/>
    <property type="molecule type" value="Genomic_DNA"/>
</dbReference>
<dbReference type="AlphaFoldDB" id="X1C4E2"/>
<gene>
    <name evidence="1" type="ORF">S01H4_47806</name>
</gene>
<dbReference type="SUPFAM" id="SSF52540">
    <property type="entry name" value="P-loop containing nucleoside triphosphate hydrolases"/>
    <property type="match status" value="1"/>
</dbReference>
<evidence type="ECO:0000313" key="1">
    <source>
        <dbReference type="EMBL" id="GAH02227.1"/>
    </source>
</evidence>
<proteinExistence type="predicted"/>
<dbReference type="Gene3D" id="3.40.50.300">
    <property type="entry name" value="P-loop containing nucleotide triphosphate hydrolases"/>
    <property type="match status" value="1"/>
</dbReference>
<evidence type="ECO:0008006" key="2">
    <source>
        <dbReference type="Google" id="ProtNLM"/>
    </source>
</evidence>
<sequence>SNSIKRLLLLTQVPIEDNFIPGQEIQTTVWEFRPQDYISGFEFQVQKIDYQRNPDEIKFISKLLKNLESYPDDRISRFQKEIFLRQASSSIYAIEKSLTRRRNMLAHGESGAIQQIVEGNEFSDIESDLNYIESSDDITDKVTVLDDINGIIELIELVDVITTDKKLNTLKLLVEEIYTGNSDGHIIIFTEYLSTGSYLSSVFDKLDCTTHFISSSIPHREVSEKIITFKESGGILIISGAHQLKGIDFTKLDALVIYDLFGRNRKPIQKTIYIGFKT</sequence>
<feature type="non-terminal residue" evidence="1">
    <location>
        <position position="1"/>
    </location>
</feature>
<feature type="non-terminal residue" evidence="1">
    <location>
        <position position="278"/>
    </location>
</feature>
<accession>X1C4E2</accession>
<name>X1C4E2_9ZZZZ</name>